<keyword evidence="2" id="KW-0378">Hydrolase</keyword>
<keyword evidence="3" id="KW-0812">Transmembrane</keyword>
<evidence type="ECO:0000259" key="4">
    <source>
        <dbReference type="PROSITE" id="PS51635"/>
    </source>
</evidence>
<dbReference type="PROSITE" id="PS51635">
    <property type="entry name" value="PNPLA"/>
    <property type="match status" value="1"/>
</dbReference>
<dbReference type="Proteomes" id="UP000255224">
    <property type="component" value="Unassembled WGS sequence"/>
</dbReference>
<name>A0A376DSB7_CHRCU</name>
<protein>
    <submittedName>
        <fullName evidence="5">Patatin-like phospholipase</fullName>
    </submittedName>
</protein>
<feature type="short sequence motif" description="DGA/G" evidence="2">
    <location>
        <begin position="392"/>
        <end position="394"/>
    </location>
</feature>
<evidence type="ECO:0000256" key="2">
    <source>
        <dbReference type="PROSITE-ProRule" id="PRU01161"/>
    </source>
</evidence>
<dbReference type="Pfam" id="PF01734">
    <property type="entry name" value="Patatin"/>
    <property type="match status" value="1"/>
</dbReference>
<proteinExistence type="predicted"/>
<dbReference type="InterPro" id="IPR002641">
    <property type="entry name" value="PNPLA_dom"/>
</dbReference>
<feature type="active site" description="Nucleophile" evidence="2">
    <location>
        <position position="94"/>
    </location>
</feature>
<keyword evidence="3" id="KW-1133">Transmembrane helix</keyword>
<feature type="transmembrane region" description="Helical" evidence="3">
    <location>
        <begin position="177"/>
        <end position="197"/>
    </location>
</feature>
<dbReference type="Gene3D" id="3.40.1090.10">
    <property type="entry name" value="Cytosolic phospholipase A2 catalytic domain"/>
    <property type="match status" value="1"/>
</dbReference>
<evidence type="ECO:0000256" key="3">
    <source>
        <dbReference type="SAM" id="Phobius"/>
    </source>
</evidence>
<evidence type="ECO:0000313" key="5">
    <source>
        <dbReference type="EMBL" id="STC94009.1"/>
    </source>
</evidence>
<dbReference type="EMBL" id="UFVQ01000003">
    <property type="protein sequence ID" value="STC94009.1"/>
    <property type="molecule type" value="Genomic_DNA"/>
</dbReference>
<dbReference type="PANTHER" id="PTHR46394">
    <property type="entry name" value="ANNEXIN"/>
    <property type="match status" value="1"/>
</dbReference>
<organism evidence="5 6">
    <name type="scientific">Chryseobacterium carnipullorum</name>
    <dbReference type="NCBI Taxonomy" id="1124835"/>
    <lineage>
        <taxon>Bacteria</taxon>
        <taxon>Pseudomonadati</taxon>
        <taxon>Bacteroidota</taxon>
        <taxon>Flavobacteriia</taxon>
        <taxon>Flavobacteriales</taxon>
        <taxon>Weeksellaceae</taxon>
        <taxon>Chryseobacterium group</taxon>
        <taxon>Chryseobacterium</taxon>
    </lineage>
</organism>
<dbReference type="PANTHER" id="PTHR46394:SF1">
    <property type="entry name" value="PNPLA DOMAIN-CONTAINING PROTEIN"/>
    <property type="match status" value="1"/>
</dbReference>
<feature type="transmembrane region" description="Helical" evidence="3">
    <location>
        <begin position="152"/>
        <end position="171"/>
    </location>
</feature>
<accession>A0A376DSB7</accession>
<sequence length="540" mass="62052">MLLTDSTNNKLPMKTDILNKILEENVLSDESKEKLSALHENISSREFSDLLDAQGNQYVEFVQEGGGVWGSALVGYLYGLEVFGVRFLKVAGTSAGAINTMLIAACKTKEEAKSEVIKDILFSWNFADFMDGKTYVKTTIHAILNNKNFFKINAIILAVIMVILVIIPFVARPETTLNAKLLFLIPLIPVIISFFCIKKFYNDFKRQNSGFNPGNAFLETMQSVLDGFGIKTVAQLNEKFIQKEHDLHLNYRYGNTGEYYTIALKSIEAIKAKNLEHIDQTRYRIFYESAVNNDYYKNNPFYQLRSEYIVITTDINAKIKVELPTMANLYWSEEELKHASPAEFVRASMSVPFFFEPFRKMINKDDSSVKYAWKFWMNTKPEDIYPSGLFIDGGSISNFPIDIFHASDVFYPRMPLFGVQLTSDSDILSEKGKTNEEILKTPFSYAGNIISTLKGFNDKSFLTKHSFYRLYSIQSVNCGTSSWLNFFMKREEKEDLFNRGFQAALDFLNQFDWEKYKYERMMLSMKEKKILKEADTPTVG</sequence>
<dbReference type="GO" id="GO:0016787">
    <property type="term" value="F:hydrolase activity"/>
    <property type="evidence" value="ECO:0007669"/>
    <property type="project" value="UniProtKB-UniRule"/>
</dbReference>
<evidence type="ECO:0000256" key="1">
    <source>
        <dbReference type="ARBA" id="ARBA00023098"/>
    </source>
</evidence>
<keyword evidence="3" id="KW-0472">Membrane</keyword>
<feature type="short sequence motif" description="GXSXG" evidence="2">
    <location>
        <begin position="92"/>
        <end position="96"/>
    </location>
</feature>
<dbReference type="STRING" id="297244.SAMN05421639_1011009"/>
<dbReference type="InterPro" id="IPR016035">
    <property type="entry name" value="Acyl_Trfase/lysoPLipase"/>
</dbReference>
<dbReference type="AlphaFoldDB" id="A0A376DSB7"/>
<feature type="short sequence motif" description="GXGXXG" evidence="2">
    <location>
        <begin position="65"/>
        <end position="70"/>
    </location>
</feature>
<reference evidence="5 6" key="1">
    <citation type="submission" date="2018-06" db="EMBL/GenBank/DDBJ databases">
        <authorList>
            <consortium name="Pathogen Informatics"/>
            <person name="Doyle S."/>
        </authorList>
    </citation>
    <scope>NUCLEOTIDE SEQUENCE [LARGE SCALE GENOMIC DNA]</scope>
    <source>
        <strain evidence="5 6">NCTC13533</strain>
    </source>
</reference>
<feature type="active site" description="Proton acceptor" evidence="2">
    <location>
        <position position="392"/>
    </location>
</feature>
<feature type="domain" description="PNPLA" evidence="4">
    <location>
        <begin position="61"/>
        <end position="405"/>
    </location>
</feature>
<dbReference type="GO" id="GO:0016042">
    <property type="term" value="P:lipid catabolic process"/>
    <property type="evidence" value="ECO:0007669"/>
    <property type="project" value="UniProtKB-UniRule"/>
</dbReference>
<gene>
    <name evidence="5" type="ORF">NCTC13533_01233</name>
</gene>
<keyword evidence="2" id="KW-0442">Lipid degradation</keyword>
<dbReference type="SUPFAM" id="SSF52151">
    <property type="entry name" value="FabD/lysophospholipase-like"/>
    <property type="match status" value="1"/>
</dbReference>
<evidence type="ECO:0000313" key="6">
    <source>
        <dbReference type="Proteomes" id="UP000255224"/>
    </source>
</evidence>
<dbReference type="InterPro" id="IPR052580">
    <property type="entry name" value="Lipid_Hydrolase"/>
</dbReference>
<keyword evidence="1 2" id="KW-0443">Lipid metabolism</keyword>